<evidence type="ECO:0008006" key="3">
    <source>
        <dbReference type="Google" id="ProtNLM"/>
    </source>
</evidence>
<dbReference type="RefSeq" id="WP_198911972.1">
    <property type="nucleotide sequence ID" value="NZ_JAPIUX010000018.1"/>
</dbReference>
<name>A0ABT3Q9L1_9PROT</name>
<protein>
    <recommendedName>
        <fullName evidence="3">Cysteine-rich CWC</fullName>
    </recommendedName>
</protein>
<sequence>MDCAQCGAAFSCTADAACWCMQKPHDIPLPERAVAQCLCPTCLEKLIRETRTLQERSRLLPSAGAG</sequence>
<dbReference type="EMBL" id="JAPIUX010000018">
    <property type="protein sequence ID" value="MCX2561981.1"/>
    <property type="molecule type" value="Genomic_DNA"/>
</dbReference>
<comment type="caution">
    <text evidence="1">The sequence shown here is derived from an EMBL/GenBank/DDBJ whole genome shotgun (WGS) entry which is preliminary data.</text>
</comment>
<dbReference type="Proteomes" id="UP001526446">
    <property type="component" value="Unassembled WGS sequence"/>
</dbReference>
<proteinExistence type="predicted"/>
<evidence type="ECO:0000313" key="2">
    <source>
        <dbReference type="Proteomes" id="UP001526446"/>
    </source>
</evidence>
<evidence type="ECO:0000313" key="1">
    <source>
        <dbReference type="EMBL" id="MCX2561981.1"/>
    </source>
</evidence>
<keyword evidence="2" id="KW-1185">Reference proteome</keyword>
<organism evidence="1 2">
    <name type="scientific">Acetobacter farinalis</name>
    <dbReference type="NCBI Taxonomy" id="1260984"/>
    <lineage>
        <taxon>Bacteria</taxon>
        <taxon>Pseudomonadati</taxon>
        <taxon>Pseudomonadota</taxon>
        <taxon>Alphaproteobacteria</taxon>
        <taxon>Acetobacterales</taxon>
        <taxon>Acetobacteraceae</taxon>
        <taxon>Acetobacter</taxon>
    </lineage>
</organism>
<reference evidence="1 2" key="1">
    <citation type="submission" date="2022-11" db="EMBL/GenBank/DDBJ databases">
        <title>Genome sequencing of Acetobacter type strain.</title>
        <authorList>
            <person name="Heo J."/>
            <person name="Lee D."/>
            <person name="Han B.-H."/>
            <person name="Hong S.-B."/>
            <person name="Kwon S.-W."/>
        </authorList>
    </citation>
    <scope>NUCLEOTIDE SEQUENCE [LARGE SCALE GENOMIC DNA]</scope>
    <source>
        <strain evidence="1 2">KACC 21251</strain>
    </source>
</reference>
<accession>A0ABT3Q9L1</accession>
<gene>
    <name evidence="1" type="ORF">OQ252_11320</name>
</gene>